<evidence type="ECO:0000256" key="1">
    <source>
        <dbReference type="ARBA" id="ARBA00008791"/>
    </source>
</evidence>
<dbReference type="Pfam" id="PF00582">
    <property type="entry name" value="Usp"/>
    <property type="match status" value="1"/>
</dbReference>
<evidence type="ECO:0000259" key="2">
    <source>
        <dbReference type="Pfam" id="PF00582"/>
    </source>
</evidence>
<dbReference type="InterPro" id="IPR006016">
    <property type="entry name" value="UspA"/>
</dbReference>
<proteinExistence type="inferred from homology"/>
<dbReference type="PANTHER" id="PTHR46268:SF25">
    <property type="entry name" value="USPA DOMAIN PROTEIN"/>
    <property type="match status" value="1"/>
</dbReference>
<dbReference type="Gene3D" id="3.40.50.620">
    <property type="entry name" value="HUPs"/>
    <property type="match status" value="1"/>
</dbReference>
<evidence type="ECO:0000313" key="3">
    <source>
        <dbReference type="EMBL" id="MBB6693614.1"/>
    </source>
</evidence>
<dbReference type="SUPFAM" id="SSF52402">
    <property type="entry name" value="Adenine nucleotide alpha hydrolases-like"/>
    <property type="match status" value="1"/>
</dbReference>
<organism evidence="3 4">
    <name type="scientific">Cohnella xylanilytica</name>
    <dbReference type="NCBI Taxonomy" id="557555"/>
    <lineage>
        <taxon>Bacteria</taxon>
        <taxon>Bacillati</taxon>
        <taxon>Bacillota</taxon>
        <taxon>Bacilli</taxon>
        <taxon>Bacillales</taxon>
        <taxon>Paenibacillaceae</taxon>
        <taxon>Cohnella</taxon>
    </lineage>
</organism>
<accession>A0A841U6E7</accession>
<comment type="caution">
    <text evidence="3">The sequence shown here is derived from an EMBL/GenBank/DDBJ whole genome shotgun (WGS) entry which is preliminary data.</text>
</comment>
<dbReference type="CDD" id="cd00293">
    <property type="entry name" value="USP-like"/>
    <property type="match status" value="1"/>
</dbReference>
<sequence length="142" mass="15068">MSYSKIVAAYDGSNLANKALDHAARLAEAFGAELTVVHAYTTPMLNSGDMLITAPAEWAQEYVQHSGKVLEAAKARVPAGIRAEYKLLEGYPAQAVLEYASDSGADLIVMGSRGLGAIREFVLGSVSHNVAQHSKIPVLVVK</sequence>
<keyword evidence="4" id="KW-1185">Reference proteome</keyword>
<dbReference type="PRINTS" id="PR01438">
    <property type="entry name" value="UNVRSLSTRESS"/>
</dbReference>
<protein>
    <submittedName>
        <fullName evidence="3">Universal stress protein</fullName>
    </submittedName>
</protein>
<name>A0A841U6E7_9BACL</name>
<dbReference type="InterPro" id="IPR006015">
    <property type="entry name" value="Universal_stress_UspA"/>
</dbReference>
<dbReference type="AlphaFoldDB" id="A0A841U6E7"/>
<evidence type="ECO:0000313" key="4">
    <source>
        <dbReference type="Proteomes" id="UP000553776"/>
    </source>
</evidence>
<dbReference type="InterPro" id="IPR014729">
    <property type="entry name" value="Rossmann-like_a/b/a_fold"/>
</dbReference>
<reference evidence="3 4" key="1">
    <citation type="submission" date="2020-08" db="EMBL/GenBank/DDBJ databases">
        <title>Cohnella phylogeny.</title>
        <authorList>
            <person name="Dunlap C."/>
        </authorList>
    </citation>
    <scope>NUCLEOTIDE SEQUENCE [LARGE SCALE GENOMIC DNA]</scope>
    <source>
        <strain evidence="3 4">DSM 25239</strain>
    </source>
</reference>
<feature type="domain" description="UspA" evidence="2">
    <location>
        <begin position="3"/>
        <end position="142"/>
    </location>
</feature>
<dbReference type="EMBL" id="JACJVR010000076">
    <property type="protein sequence ID" value="MBB6693614.1"/>
    <property type="molecule type" value="Genomic_DNA"/>
</dbReference>
<gene>
    <name evidence="3" type="ORF">H7B90_19660</name>
</gene>
<dbReference type="RefSeq" id="WP_185137596.1">
    <property type="nucleotide sequence ID" value="NZ_BORM01000005.1"/>
</dbReference>
<dbReference type="PANTHER" id="PTHR46268">
    <property type="entry name" value="STRESS RESPONSE PROTEIN NHAX"/>
    <property type="match status" value="1"/>
</dbReference>
<comment type="similarity">
    <text evidence="1">Belongs to the universal stress protein A family.</text>
</comment>
<dbReference type="Proteomes" id="UP000553776">
    <property type="component" value="Unassembled WGS sequence"/>
</dbReference>